<reference evidence="6" key="1">
    <citation type="submission" date="2020-10" db="EMBL/GenBank/DDBJ databases">
        <title>Bacterium isolated from coastal waters sediment.</title>
        <authorList>
            <person name="Chen R.-J."/>
            <person name="Lu D.-C."/>
            <person name="Zhu K.-L."/>
            <person name="Du Z.-J."/>
        </authorList>
    </citation>
    <scope>NUCLEOTIDE SEQUENCE</scope>
    <source>
        <strain evidence="6">N1Y112</strain>
    </source>
</reference>
<keyword evidence="4" id="KW-1133">Transmembrane helix</keyword>
<dbReference type="SUPFAM" id="SSF55073">
    <property type="entry name" value="Nucleotide cyclase"/>
    <property type="match status" value="1"/>
</dbReference>
<name>A0A8J7KAU6_9GAMM</name>
<dbReference type="InterPro" id="IPR043128">
    <property type="entry name" value="Rev_trsase/Diguanyl_cyclase"/>
</dbReference>
<dbReference type="InterPro" id="IPR000160">
    <property type="entry name" value="GGDEF_dom"/>
</dbReference>
<dbReference type="Gene3D" id="3.30.450.20">
    <property type="entry name" value="PAS domain"/>
    <property type="match status" value="1"/>
</dbReference>
<dbReference type="SMART" id="SM00267">
    <property type="entry name" value="GGDEF"/>
    <property type="match status" value="1"/>
</dbReference>
<feature type="transmembrane region" description="Helical" evidence="4">
    <location>
        <begin position="197"/>
        <end position="219"/>
    </location>
</feature>
<comment type="caution">
    <text evidence="6">The sequence shown here is derived from an EMBL/GenBank/DDBJ whole genome shotgun (WGS) entry which is preliminary data.</text>
</comment>
<dbReference type="SUPFAM" id="SSF103190">
    <property type="entry name" value="Sensory domain-like"/>
    <property type="match status" value="1"/>
</dbReference>
<feature type="transmembrane region" description="Helical" evidence="4">
    <location>
        <begin position="12"/>
        <end position="39"/>
    </location>
</feature>
<evidence type="ECO:0000256" key="2">
    <source>
        <dbReference type="ARBA" id="ARBA00012528"/>
    </source>
</evidence>
<dbReference type="Proteomes" id="UP000640333">
    <property type="component" value="Unassembled WGS sequence"/>
</dbReference>
<dbReference type="InterPro" id="IPR050469">
    <property type="entry name" value="Diguanylate_Cyclase"/>
</dbReference>
<dbReference type="GO" id="GO:0052621">
    <property type="term" value="F:diguanylate cyclase activity"/>
    <property type="evidence" value="ECO:0007669"/>
    <property type="project" value="UniProtKB-EC"/>
</dbReference>
<evidence type="ECO:0000256" key="3">
    <source>
        <dbReference type="ARBA" id="ARBA00034247"/>
    </source>
</evidence>
<dbReference type="CDD" id="cd01949">
    <property type="entry name" value="GGDEF"/>
    <property type="match status" value="1"/>
</dbReference>
<keyword evidence="4" id="KW-0812">Transmembrane</keyword>
<dbReference type="PANTHER" id="PTHR45138:SF9">
    <property type="entry name" value="DIGUANYLATE CYCLASE DGCM-RELATED"/>
    <property type="match status" value="1"/>
</dbReference>
<evidence type="ECO:0000313" key="6">
    <source>
        <dbReference type="EMBL" id="MBE9398446.1"/>
    </source>
</evidence>
<evidence type="ECO:0000313" key="7">
    <source>
        <dbReference type="Proteomes" id="UP000640333"/>
    </source>
</evidence>
<evidence type="ECO:0000256" key="1">
    <source>
        <dbReference type="ARBA" id="ARBA00001946"/>
    </source>
</evidence>
<accession>A0A8J7KAU6</accession>
<dbReference type="AlphaFoldDB" id="A0A8J7KAU6"/>
<keyword evidence="4" id="KW-0472">Membrane</keyword>
<feature type="domain" description="GGDEF" evidence="5">
    <location>
        <begin position="272"/>
        <end position="403"/>
    </location>
</feature>
<dbReference type="EMBL" id="JADEYS010000015">
    <property type="protein sequence ID" value="MBE9398446.1"/>
    <property type="molecule type" value="Genomic_DNA"/>
</dbReference>
<dbReference type="EC" id="2.7.7.65" evidence="2"/>
<comment type="catalytic activity">
    <reaction evidence="3">
        <text>2 GTP = 3',3'-c-di-GMP + 2 diphosphate</text>
        <dbReference type="Rhea" id="RHEA:24898"/>
        <dbReference type="ChEBI" id="CHEBI:33019"/>
        <dbReference type="ChEBI" id="CHEBI:37565"/>
        <dbReference type="ChEBI" id="CHEBI:58805"/>
        <dbReference type="EC" id="2.7.7.65"/>
    </reaction>
</comment>
<dbReference type="Pfam" id="PF00990">
    <property type="entry name" value="GGDEF"/>
    <property type="match status" value="1"/>
</dbReference>
<gene>
    <name evidence="6" type="ORF">IOQ59_14390</name>
</gene>
<dbReference type="PANTHER" id="PTHR45138">
    <property type="entry name" value="REGULATORY COMPONENTS OF SENSORY TRANSDUCTION SYSTEM"/>
    <property type="match status" value="1"/>
</dbReference>
<comment type="cofactor">
    <cofactor evidence="1">
        <name>Mg(2+)</name>
        <dbReference type="ChEBI" id="CHEBI:18420"/>
    </cofactor>
</comment>
<dbReference type="InterPro" id="IPR029151">
    <property type="entry name" value="Sensor-like_sf"/>
</dbReference>
<proteinExistence type="predicted"/>
<evidence type="ECO:0000256" key="4">
    <source>
        <dbReference type="SAM" id="Phobius"/>
    </source>
</evidence>
<dbReference type="Gene3D" id="3.30.70.270">
    <property type="match status" value="1"/>
</dbReference>
<sequence>MNDLVDQNPQKLIRLLQVVAIISTCLILGASILGTHWLYRGYVEKVSREDAIRISELIIAVEDRFLLPADNLMQSTLLLDDAALTELDQRMNQFLSPHGVLKVKVFSLNGIVLYSTDHSIIGQSNHGNPDLMQALSGNASSKLQTKESFQDMSSETRFDVDVVETYVPIINPAGQIVGCFEIYQDTTPFRDEVIKGVVMSVGVLALVLAVVFSIAYGFLRTAVRRLLQAQERLHYLAIRDSLTGLFNRREIALQGAKEFDRYRRQSVGAEYAPFSVMMIDIDNFKAINDTYGHVAGDQVLRLVAQYLSEEMRSYSLVGRYGGEEFIVVLPGGGTDDANAVAERICEGIAERSLKCDVCETQVTISVGTSVVNDEDKTFEDTVHRADRALYLAKAQGRNQVVVS</sequence>
<keyword evidence="7" id="KW-1185">Reference proteome</keyword>
<organism evidence="6 7">
    <name type="scientific">Pontibacterium sinense</name>
    <dbReference type="NCBI Taxonomy" id="2781979"/>
    <lineage>
        <taxon>Bacteria</taxon>
        <taxon>Pseudomonadati</taxon>
        <taxon>Pseudomonadota</taxon>
        <taxon>Gammaproteobacteria</taxon>
        <taxon>Oceanospirillales</taxon>
        <taxon>Oceanospirillaceae</taxon>
        <taxon>Pontibacterium</taxon>
    </lineage>
</organism>
<dbReference type="InterPro" id="IPR029787">
    <property type="entry name" value="Nucleotide_cyclase"/>
</dbReference>
<dbReference type="RefSeq" id="WP_193954083.1">
    <property type="nucleotide sequence ID" value="NZ_JADEYS010000015.1"/>
</dbReference>
<dbReference type="FunFam" id="3.30.70.270:FF:000001">
    <property type="entry name" value="Diguanylate cyclase domain protein"/>
    <property type="match status" value="1"/>
</dbReference>
<evidence type="ECO:0000259" key="5">
    <source>
        <dbReference type="PROSITE" id="PS50887"/>
    </source>
</evidence>
<protein>
    <recommendedName>
        <fullName evidence="2">diguanylate cyclase</fullName>
        <ecNumber evidence="2">2.7.7.65</ecNumber>
    </recommendedName>
</protein>
<dbReference type="PROSITE" id="PS50887">
    <property type="entry name" value="GGDEF"/>
    <property type="match status" value="1"/>
</dbReference>
<dbReference type="NCBIfam" id="TIGR00254">
    <property type="entry name" value="GGDEF"/>
    <property type="match status" value="1"/>
</dbReference>